<name>A0A2T2Y029_9ENTR</name>
<protein>
    <submittedName>
        <fullName evidence="2">DUF1294 domain-containing protein</fullName>
    </submittedName>
</protein>
<feature type="transmembrane region" description="Helical" evidence="1">
    <location>
        <begin position="60"/>
        <end position="78"/>
    </location>
</feature>
<keyword evidence="1" id="KW-0812">Transmembrane</keyword>
<evidence type="ECO:0000313" key="2">
    <source>
        <dbReference type="EMBL" id="PSR45885.1"/>
    </source>
</evidence>
<keyword evidence="3" id="KW-1185">Reference proteome</keyword>
<dbReference type="Pfam" id="PF06961">
    <property type="entry name" value="DUF1294"/>
    <property type="match status" value="1"/>
</dbReference>
<proteinExistence type="predicted"/>
<reference evidence="2 3" key="1">
    <citation type="submission" date="2018-03" db="EMBL/GenBank/DDBJ databases">
        <title>First report of an OXA-48+CTX-M-M-producing Kluyvera ascorbata clone recovered from patients admitted in a University Hospital in Madrid, Spain.</title>
        <authorList>
            <person name="Hernandez-Garcia M."/>
            <person name="Leon-Sampedro R."/>
            <person name="Perez-Viso B."/>
            <person name="Morosini M.I."/>
            <person name="Lopez-Fresnena N."/>
            <person name="Coque T.M."/>
            <person name="Bonten M."/>
            <person name="Malhotra-Kumar S."/>
            <person name="Ruiz-Garbajosa P."/>
            <person name="Canton R."/>
        </authorList>
    </citation>
    <scope>NUCLEOTIDE SEQUENCE [LARGE SCALE GENOMIC DNA]</scope>
    <source>
        <strain evidence="2 3">KA2</strain>
    </source>
</reference>
<feature type="transmembrane region" description="Helical" evidence="1">
    <location>
        <begin position="90"/>
        <end position="109"/>
    </location>
</feature>
<sequence>MMINKICWGLLVLALIASFGFVYPVLAWLLLINILTFLIYGADKLASRKSWQRVPEKTLLAFGLAGGWPAAWLAQQAFRHKTQKQPFRRWFFGSVVLNLAAVAAALYLWRGGSW</sequence>
<dbReference type="AlphaFoldDB" id="A0A2T2Y029"/>
<dbReference type="EMBL" id="PYHO01000012">
    <property type="protein sequence ID" value="PSR45885.1"/>
    <property type="molecule type" value="Genomic_DNA"/>
</dbReference>
<gene>
    <name evidence="2" type="ORF">C8256_15865</name>
</gene>
<keyword evidence="1" id="KW-0472">Membrane</keyword>
<keyword evidence="1" id="KW-1133">Transmembrane helix</keyword>
<dbReference type="RefSeq" id="WP_106928375.1">
    <property type="nucleotide sequence ID" value="NZ_CABMMU010000012.1"/>
</dbReference>
<dbReference type="Proteomes" id="UP000240892">
    <property type="component" value="Unassembled WGS sequence"/>
</dbReference>
<organism evidence="2 3">
    <name type="scientific">Kluyvera genomosp. 2</name>
    <dbReference type="NCBI Taxonomy" id="2774054"/>
    <lineage>
        <taxon>Bacteria</taxon>
        <taxon>Pseudomonadati</taxon>
        <taxon>Pseudomonadota</taxon>
        <taxon>Gammaproteobacteria</taxon>
        <taxon>Enterobacterales</taxon>
        <taxon>Enterobacteriaceae</taxon>
        <taxon>Kluyvera</taxon>
    </lineage>
</organism>
<evidence type="ECO:0000313" key="3">
    <source>
        <dbReference type="Proteomes" id="UP000240892"/>
    </source>
</evidence>
<dbReference type="InterPro" id="IPR010718">
    <property type="entry name" value="DUF1294"/>
</dbReference>
<comment type="caution">
    <text evidence="2">The sequence shown here is derived from an EMBL/GenBank/DDBJ whole genome shotgun (WGS) entry which is preliminary data.</text>
</comment>
<accession>A0A2T2Y029</accession>
<feature type="transmembrane region" description="Helical" evidence="1">
    <location>
        <begin position="7"/>
        <end position="40"/>
    </location>
</feature>
<evidence type="ECO:0000256" key="1">
    <source>
        <dbReference type="SAM" id="Phobius"/>
    </source>
</evidence>